<keyword evidence="1" id="KW-0862">Zinc</keyword>
<feature type="region of interest" description="Disordered" evidence="3">
    <location>
        <begin position="1"/>
        <end position="20"/>
    </location>
</feature>
<keyword evidence="2" id="KW-0175">Coiled coil</keyword>
<keyword evidence="1" id="KW-0479">Metal-binding</keyword>
<evidence type="ECO:0000256" key="3">
    <source>
        <dbReference type="SAM" id="MobiDB-lite"/>
    </source>
</evidence>
<gene>
    <name evidence="5" type="ORF">QYE76_061220</name>
</gene>
<name>A0AAD8W648_LOLMU</name>
<evidence type="ECO:0000256" key="2">
    <source>
        <dbReference type="SAM" id="Coils"/>
    </source>
</evidence>
<proteinExistence type="predicted"/>
<feature type="coiled-coil region" evidence="2">
    <location>
        <begin position="305"/>
        <end position="357"/>
    </location>
</feature>
<dbReference type="GO" id="GO:0003676">
    <property type="term" value="F:nucleic acid binding"/>
    <property type="evidence" value="ECO:0007669"/>
    <property type="project" value="InterPro"/>
</dbReference>
<accession>A0AAD8W648</accession>
<dbReference type="EMBL" id="JAUUTY010000004">
    <property type="protein sequence ID" value="KAK1643415.1"/>
    <property type="molecule type" value="Genomic_DNA"/>
</dbReference>
<protein>
    <recommendedName>
        <fullName evidence="4">CCHC-type domain-containing protein</fullName>
    </recommendedName>
</protein>
<feature type="domain" description="CCHC-type" evidence="4">
    <location>
        <begin position="571"/>
        <end position="585"/>
    </location>
</feature>
<dbReference type="InterPro" id="IPR021109">
    <property type="entry name" value="Peptidase_aspartic_dom_sf"/>
</dbReference>
<keyword evidence="1" id="KW-0863">Zinc-finger</keyword>
<keyword evidence="6" id="KW-1185">Reference proteome</keyword>
<dbReference type="PANTHER" id="PTHR33067:SF31">
    <property type="entry name" value="RNA-DIRECTED DNA POLYMERASE"/>
    <property type="match status" value="1"/>
</dbReference>
<evidence type="ECO:0000256" key="1">
    <source>
        <dbReference type="PROSITE-ProRule" id="PRU00047"/>
    </source>
</evidence>
<comment type="caution">
    <text evidence="5">The sequence shown here is derived from an EMBL/GenBank/DDBJ whole genome shotgun (WGS) entry which is preliminary data.</text>
</comment>
<dbReference type="InterPro" id="IPR001878">
    <property type="entry name" value="Znf_CCHC"/>
</dbReference>
<dbReference type="PROSITE" id="PS50158">
    <property type="entry name" value="ZF_CCHC"/>
    <property type="match status" value="1"/>
</dbReference>
<dbReference type="SMART" id="SM00343">
    <property type="entry name" value="ZnF_C2HC"/>
    <property type="match status" value="2"/>
</dbReference>
<reference evidence="5" key="1">
    <citation type="submission" date="2023-07" db="EMBL/GenBank/DDBJ databases">
        <title>A chromosome-level genome assembly of Lolium multiflorum.</title>
        <authorList>
            <person name="Chen Y."/>
            <person name="Copetti D."/>
            <person name="Kolliker R."/>
            <person name="Studer B."/>
        </authorList>
    </citation>
    <scope>NUCLEOTIDE SEQUENCE</scope>
    <source>
        <strain evidence="5">02402/16</strain>
        <tissue evidence="5">Leaf</tissue>
    </source>
</reference>
<dbReference type="Gene3D" id="2.40.70.10">
    <property type="entry name" value="Acid Proteases"/>
    <property type="match status" value="1"/>
</dbReference>
<evidence type="ECO:0000313" key="5">
    <source>
        <dbReference type="EMBL" id="KAK1643415.1"/>
    </source>
</evidence>
<feature type="compositionally biased region" description="Basic residues" evidence="3">
    <location>
        <begin position="585"/>
        <end position="594"/>
    </location>
</feature>
<feature type="region of interest" description="Disordered" evidence="3">
    <location>
        <begin position="585"/>
        <end position="607"/>
    </location>
</feature>
<dbReference type="Gene3D" id="4.10.60.10">
    <property type="entry name" value="Zinc finger, CCHC-type"/>
    <property type="match status" value="1"/>
</dbReference>
<dbReference type="GO" id="GO:0008270">
    <property type="term" value="F:zinc ion binding"/>
    <property type="evidence" value="ECO:0007669"/>
    <property type="project" value="UniProtKB-KW"/>
</dbReference>
<dbReference type="SUPFAM" id="SSF50630">
    <property type="entry name" value="Acid proteases"/>
    <property type="match status" value="1"/>
</dbReference>
<organism evidence="5 6">
    <name type="scientific">Lolium multiflorum</name>
    <name type="common">Italian ryegrass</name>
    <name type="synonym">Lolium perenne subsp. multiflorum</name>
    <dbReference type="NCBI Taxonomy" id="4521"/>
    <lineage>
        <taxon>Eukaryota</taxon>
        <taxon>Viridiplantae</taxon>
        <taxon>Streptophyta</taxon>
        <taxon>Embryophyta</taxon>
        <taxon>Tracheophyta</taxon>
        <taxon>Spermatophyta</taxon>
        <taxon>Magnoliopsida</taxon>
        <taxon>Liliopsida</taxon>
        <taxon>Poales</taxon>
        <taxon>Poaceae</taxon>
        <taxon>BOP clade</taxon>
        <taxon>Pooideae</taxon>
        <taxon>Poodae</taxon>
        <taxon>Poeae</taxon>
        <taxon>Poeae Chloroplast Group 2 (Poeae type)</taxon>
        <taxon>Loliodinae</taxon>
        <taxon>Loliinae</taxon>
        <taxon>Lolium</taxon>
    </lineage>
</organism>
<dbReference type="PANTHER" id="PTHR33067">
    <property type="entry name" value="RNA-DIRECTED DNA POLYMERASE-RELATED"/>
    <property type="match status" value="1"/>
</dbReference>
<dbReference type="SUPFAM" id="SSF57756">
    <property type="entry name" value="Retrovirus zinc finger-like domains"/>
    <property type="match status" value="1"/>
</dbReference>
<evidence type="ECO:0000259" key="4">
    <source>
        <dbReference type="PROSITE" id="PS50158"/>
    </source>
</evidence>
<sequence length="1520" mass="168498">MSPDMERYLGMGFSSPKDPQNLSLEEEKNSCLDALASHVFSIVVSNVVTSSIMPFGSSHELWTKLQDKYDVSNIIEDDCIASTSGRDEFSSSSTSPKCVKTQGNDMVSGDENCNVDIELTIDDSSSLSHCNASSTDSNTSSTRNDLHACVDSPCISCVSCLNKSNDDMLALSCGHDKNASISSSCCVSNNVEETKDSIGQDKILKGASSNSSSLSHGPHICLMAKGSTVPPTMEPNMSRGDKDEDEYEEDDWVVSLRDKGKSVFKVICKDKIASTHFFEILTTAIESQKLIWMHENTIDKMGALEREYANDVASLKDELEEEQTTKEALEETFALELSREKENHDRALEVANELKLKNDKLVFVNAKLLEDFEQLKKGSRVIESALTKLTESHEQLKASYLKEHDNLPSPISINNDACATNSTSCEASILKENVELRAQLKLLTSNYGKLEENHGKLSSSYEDLLASHDRLKLAHEAIISKATPCSTSSSTCVVTNHVEEIKELKAQVSSLKNDLVKGHEGKCKLDKMLSVQQSPNDKSGLGFNSNNKIKSKNNKIKKGQLQVKDPAKIVCFKCKIEGHHVRSCPLKKKQKGKRPQAQTHIQPQVEEMSLPKKNQANAPIVEKSSEKKEKKRTCYICREKGHISSFCTIGTSSNSITIDDVYSLRCNKKNLLKDIKCQVCLEDEDEVSPQVTSRHQHDEEWRNEVQVQDEPSQRDPLLESCHPYGDHGYVKMREEEALPWWIMGEQSTWWSWLCEDAPKKKLSHGGLWGSNLQYFVKQAQARKAFHLVEVKIIVIELKWNAQQAGEIDNLTVSLGQSTLVVLCRFHVGAGIPGVAPHYIPPPSTFNVLLGSSWFDKPWFLSEGKLAAVRIIPSSWGSQRTSAGGTFMSITLGEATKLLDNMMINYSEWHTERAPQGKKVNSVEETSSLSDKIDAIMSMLVNDRTNIDPNNVPLASLVAQEEHVDVNFIKNNNFNNNAYRNNSSNNYRPYPYNNGNGYGNSYGNSYNNNRNSPPGLEAMLKEFISTQTAFNKSVEEKLGKIDILASKVDSLAADVDLLKSKVLPNENHHNKIVTTANAIQVRINENIRLMAELRARWDREENEKLAKEKNVAKVWTITTTSNANATHVAAPPTINNKRIGVSNVSTSNAKREKLPETAKTAETACDKAAEIFSNIGDDDPIALDYNGLNFDDCHISEVIKFLQKLAKSPNASTINLAFTHHITNALIKAREEKLEREASIPRKLEDGWEPIIKMKVKDFDCNALCDLGASISVMPKKIYNMLDLPPLKNCYLDVNLADHSTKKPLGKVDNVRITVNNNLVPVDFVVLDIECNASCPIILGRPFLRTVGAIIDMKEETPPTPIPSRGSERLRTPPERGIISGGLYAAMVASGVINPSNEIFSESDEINAQVPIFTGSIQNTRKDQRGAGPQTIGRRAQALAAPPYGVVAPSTLLRRLFAYIKPLDRKPDTFDENHRNLPSRRHREAKIWGTGVSIPTLSSGEVPPEGFSIDTAAIFTASLPP</sequence>
<dbReference type="Proteomes" id="UP001231189">
    <property type="component" value="Unassembled WGS sequence"/>
</dbReference>
<evidence type="ECO:0000313" key="6">
    <source>
        <dbReference type="Proteomes" id="UP001231189"/>
    </source>
</evidence>
<dbReference type="InterPro" id="IPR036875">
    <property type="entry name" value="Znf_CCHC_sf"/>
</dbReference>
<feature type="region of interest" description="Disordered" evidence="3">
    <location>
        <begin position="225"/>
        <end position="246"/>
    </location>
</feature>
<dbReference type="CDD" id="cd00303">
    <property type="entry name" value="retropepsin_like"/>
    <property type="match status" value="1"/>
</dbReference>